<dbReference type="PANTHER" id="PTHR12069:SF0">
    <property type="entry name" value="DNA-DIRECTED RNA POLYMERASE III SUBUNIT RPC5"/>
    <property type="match status" value="1"/>
</dbReference>
<dbReference type="GO" id="GO:0005666">
    <property type="term" value="C:RNA polymerase III complex"/>
    <property type="evidence" value="ECO:0007669"/>
    <property type="project" value="TreeGrafter"/>
</dbReference>
<dbReference type="PANTHER" id="PTHR12069">
    <property type="entry name" value="DNA-DIRECTED RNA POLYMERASES III 80 KDA POLYPEPTIDE RNA POLYMERASE III SUBUNIT 5"/>
    <property type="match status" value="1"/>
</dbReference>
<dbReference type="Proteomes" id="UP000078597">
    <property type="component" value="Unassembled WGS sequence"/>
</dbReference>
<protein>
    <recommendedName>
        <fullName evidence="4">DNA-directed RNA polymerase III subunit RPC5</fullName>
    </recommendedName>
</protein>
<feature type="region of interest" description="Disordered" evidence="1">
    <location>
        <begin position="1"/>
        <end position="30"/>
    </location>
</feature>
<proteinExistence type="predicted"/>
<name>A0A1A8W998_PLAMA</name>
<dbReference type="GO" id="GO:0042797">
    <property type="term" value="P:tRNA transcription by RNA polymerase III"/>
    <property type="evidence" value="ECO:0007669"/>
    <property type="project" value="TreeGrafter"/>
</dbReference>
<dbReference type="Pfam" id="PF04801">
    <property type="entry name" value="RPC5"/>
    <property type="match status" value="1"/>
</dbReference>
<accession>A0A1A8W998</accession>
<organism evidence="2 3">
    <name type="scientific">Plasmodium malariae</name>
    <dbReference type="NCBI Taxonomy" id="5858"/>
    <lineage>
        <taxon>Eukaryota</taxon>
        <taxon>Sar</taxon>
        <taxon>Alveolata</taxon>
        <taxon>Apicomplexa</taxon>
        <taxon>Aconoidasida</taxon>
        <taxon>Haemosporida</taxon>
        <taxon>Plasmodiidae</taxon>
        <taxon>Plasmodium</taxon>
        <taxon>Plasmodium (Plasmodium)</taxon>
    </lineage>
</organism>
<evidence type="ECO:0008006" key="4">
    <source>
        <dbReference type="Google" id="ProtNLM"/>
    </source>
</evidence>
<reference evidence="3" key="1">
    <citation type="submission" date="2016-05" db="EMBL/GenBank/DDBJ databases">
        <authorList>
            <person name="Naeem Raeece"/>
        </authorList>
    </citation>
    <scope>NUCLEOTIDE SEQUENCE [LARGE SCALE GENOMIC DNA]</scope>
</reference>
<sequence>MNEDLKDLSKYEYREETDSNSRTSNSDEEEIEEEIDIYLNNVNENNLNNIYTYLIQYPLRPKYRPYNFTNNIQKIYKCKNYNKLRNIKNNFNTNEETYIFEYKLHEHMKEEDIHESNTTYKEEQNDKSISRLISTSVLCEYITNCVCIFKYNDIKKKKEIYMIPLKHIYQFKPCHDNIKFDINFEEKIKTSESLSADNLKDSNIDIIENNKYINDNNFTNSMDDRWSKIVNIYEPDSYEANEIVSLFTNLNETNCMFEYQSNGDDTAKNTCVSSSISSSNGRRKDDIKEIRFNSDAYLYLNHICKNAKEDNYNHIQNDESSKERRAKECSKYNNIYKQEEDICMNINMLYFFSLNLDEQILKILRMKNVQSFSEIQKIIKKNVDDEKLISTVKKYCVNVLGLWVIKSKYLYKFLKGKEKKSENEKKLETFSYVDYKIRVRDLLLVIIFKQVEPILLKYVYERRVENRSKNMQIKSDHSCSNNNNNSINSTVGRIGSSADSSVSGSSKKINSSTSIIIENFEKATNLSNNILLEMFSPLCEYKYTGYFFKHKMDEHFLANNISLCLFYNEKWKKKMVKVAKIIQTYKNSKIIINDYKLDIRTLEKNITDLLHNNCLSFDDLYNKIKRELRNTNLDLQIFLQVLNNIAININNIWFLRINNQNDFNKCRNAVINIYQNNHNSVLTKKDIIHHVETYIKSSLTIPDIYFRNILNELCVQKNGKYLFKGNDQLKSEYSE</sequence>
<gene>
    <name evidence="2" type="ORF">PMALA_023000</name>
</gene>
<dbReference type="EMBL" id="FLQW01001232">
    <property type="protein sequence ID" value="SBS88553.1"/>
    <property type="molecule type" value="Genomic_DNA"/>
</dbReference>
<dbReference type="VEuPathDB" id="PlasmoDB:PmUG01_12058100"/>
<evidence type="ECO:0000256" key="1">
    <source>
        <dbReference type="SAM" id="MobiDB-lite"/>
    </source>
</evidence>
<feature type="compositionally biased region" description="Basic and acidic residues" evidence="1">
    <location>
        <begin position="1"/>
        <end position="19"/>
    </location>
</feature>
<evidence type="ECO:0000313" key="2">
    <source>
        <dbReference type="EMBL" id="SBS88553.1"/>
    </source>
</evidence>
<evidence type="ECO:0000313" key="3">
    <source>
        <dbReference type="Proteomes" id="UP000078597"/>
    </source>
</evidence>
<dbReference type="AlphaFoldDB" id="A0A1A8W998"/>
<dbReference type="InterPro" id="IPR006886">
    <property type="entry name" value="RNA_pol_III_Rpc5"/>
</dbReference>